<keyword evidence="5 7" id="KW-1133">Transmembrane helix</keyword>
<keyword evidence="10" id="KW-1185">Reference proteome</keyword>
<dbReference type="AlphaFoldDB" id="A0A7X6A5W1"/>
<keyword evidence="3" id="KW-1003">Cell membrane</keyword>
<dbReference type="InterPro" id="IPR036259">
    <property type="entry name" value="MFS_trans_sf"/>
</dbReference>
<feature type="transmembrane region" description="Helical" evidence="7">
    <location>
        <begin position="293"/>
        <end position="313"/>
    </location>
</feature>
<comment type="caution">
    <text evidence="9">The sequence shown here is derived from an EMBL/GenBank/DDBJ whole genome shotgun (WGS) entry which is preliminary data.</text>
</comment>
<dbReference type="PROSITE" id="PS50850">
    <property type="entry name" value="MFS"/>
    <property type="match status" value="1"/>
</dbReference>
<organism evidence="9 10">
    <name type="scientific">Kribbella shirazensis</name>
    <dbReference type="NCBI Taxonomy" id="1105143"/>
    <lineage>
        <taxon>Bacteria</taxon>
        <taxon>Bacillati</taxon>
        <taxon>Actinomycetota</taxon>
        <taxon>Actinomycetes</taxon>
        <taxon>Propionibacteriales</taxon>
        <taxon>Kribbellaceae</taxon>
        <taxon>Kribbella</taxon>
    </lineage>
</organism>
<dbReference type="GO" id="GO:0022857">
    <property type="term" value="F:transmembrane transporter activity"/>
    <property type="evidence" value="ECO:0007669"/>
    <property type="project" value="InterPro"/>
</dbReference>
<gene>
    <name evidence="9" type="ORF">BJY22_008045</name>
</gene>
<evidence type="ECO:0000313" key="9">
    <source>
        <dbReference type="EMBL" id="NIK62328.1"/>
    </source>
</evidence>
<feature type="transmembrane region" description="Helical" evidence="7">
    <location>
        <begin position="20"/>
        <end position="41"/>
    </location>
</feature>
<evidence type="ECO:0000313" key="10">
    <source>
        <dbReference type="Proteomes" id="UP000555407"/>
    </source>
</evidence>
<feature type="transmembrane region" description="Helical" evidence="7">
    <location>
        <begin position="355"/>
        <end position="377"/>
    </location>
</feature>
<dbReference type="InterPro" id="IPR010290">
    <property type="entry name" value="TM_effector"/>
</dbReference>
<accession>A0A7X6A5W1</accession>
<feature type="transmembrane region" description="Helical" evidence="7">
    <location>
        <begin position="47"/>
        <end position="71"/>
    </location>
</feature>
<evidence type="ECO:0000256" key="1">
    <source>
        <dbReference type="ARBA" id="ARBA00004651"/>
    </source>
</evidence>
<dbReference type="Proteomes" id="UP000555407">
    <property type="component" value="Unassembled WGS sequence"/>
</dbReference>
<keyword evidence="6 7" id="KW-0472">Membrane</keyword>
<evidence type="ECO:0000256" key="3">
    <source>
        <dbReference type="ARBA" id="ARBA00022475"/>
    </source>
</evidence>
<feature type="transmembrane region" description="Helical" evidence="7">
    <location>
        <begin position="83"/>
        <end position="107"/>
    </location>
</feature>
<dbReference type="InterPro" id="IPR020846">
    <property type="entry name" value="MFS_dom"/>
</dbReference>
<dbReference type="SUPFAM" id="SSF103473">
    <property type="entry name" value="MFS general substrate transporter"/>
    <property type="match status" value="1"/>
</dbReference>
<dbReference type="RefSeq" id="WP_167217389.1">
    <property type="nucleotide sequence ID" value="NZ_JAASRO010000001.1"/>
</dbReference>
<keyword evidence="4 7" id="KW-0812">Transmembrane</keyword>
<feature type="transmembrane region" description="Helical" evidence="7">
    <location>
        <begin position="319"/>
        <end position="343"/>
    </location>
</feature>
<feature type="domain" description="Major facilitator superfamily (MFS) profile" evidence="8">
    <location>
        <begin position="226"/>
        <end position="420"/>
    </location>
</feature>
<evidence type="ECO:0000256" key="7">
    <source>
        <dbReference type="SAM" id="Phobius"/>
    </source>
</evidence>
<evidence type="ECO:0000256" key="4">
    <source>
        <dbReference type="ARBA" id="ARBA00022692"/>
    </source>
</evidence>
<evidence type="ECO:0000256" key="2">
    <source>
        <dbReference type="ARBA" id="ARBA00022448"/>
    </source>
</evidence>
<dbReference type="CDD" id="cd06173">
    <property type="entry name" value="MFS_MefA_like"/>
    <property type="match status" value="1"/>
</dbReference>
<dbReference type="GO" id="GO:0005886">
    <property type="term" value="C:plasma membrane"/>
    <property type="evidence" value="ECO:0007669"/>
    <property type="project" value="UniProtKB-SubCell"/>
</dbReference>
<keyword evidence="2" id="KW-0813">Transport</keyword>
<reference evidence="9 10" key="1">
    <citation type="submission" date="2020-03" db="EMBL/GenBank/DDBJ databases">
        <title>Sequencing the genomes of 1000 actinobacteria strains.</title>
        <authorList>
            <person name="Klenk H.-P."/>
        </authorList>
    </citation>
    <scope>NUCLEOTIDE SEQUENCE [LARGE SCALE GENOMIC DNA]</scope>
    <source>
        <strain evidence="9 10">DSM 45490</strain>
    </source>
</reference>
<comment type="subcellular location">
    <subcellularLocation>
        <location evidence="1">Cell membrane</location>
        <topology evidence="1">Multi-pass membrane protein</topology>
    </subcellularLocation>
</comment>
<feature type="transmembrane region" description="Helical" evidence="7">
    <location>
        <begin position="153"/>
        <end position="186"/>
    </location>
</feature>
<dbReference type="PANTHER" id="PTHR23513:SF6">
    <property type="entry name" value="MAJOR FACILITATOR SUPERFAMILY ASSOCIATED DOMAIN-CONTAINING PROTEIN"/>
    <property type="match status" value="1"/>
</dbReference>
<evidence type="ECO:0000259" key="8">
    <source>
        <dbReference type="PROSITE" id="PS50850"/>
    </source>
</evidence>
<feature type="transmembrane region" description="Helical" evidence="7">
    <location>
        <begin position="229"/>
        <end position="251"/>
    </location>
</feature>
<dbReference type="PRINTS" id="PR01988">
    <property type="entry name" value="EXPORTERBACE"/>
</dbReference>
<proteinExistence type="predicted"/>
<dbReference type="Pfam" id="PF05977">
    <property type="entry name" value="MFS_3"/>
    <property type="match status" value="1"/>
</dbReference>
<feature type="transmembrane region" description="Helical" evidence="7">
    <location>
        <begin position="263"/>
        <end position="286"/>
    </location>
</feature>
<dbReference type="InterPro" id="IPR022324">
    <property type="entry name" value="Bacilysin_exporter_BacE_put"/>
</dbReference>
<feature type="transmembrane region" description="Helical" evidence="7">
    <location>
        <begin position="383"/>
        <end position="402"/>
    </location>
</feature>
<protein>
    <submittedName>
        <fullName evidence="9">Na+/melibiose symporter-like transporter</fullName>
    </submittedName>
</protein>
<sequence length="420" mass="43819">MKDLWGVLARQRDYRLMLSAGLISLIGDWLLRTGLAFQVYVLTGSTLASGGLLLASFLPGVLLGSLAGVFVDRWDQRTTMIVTNVLNAVVLLPLIAVHDASTIWIVYGVVLAQSCLQQFFTPAEQSLLPLLVNSDQLVTANALNSQIRDLARLIGAALGGVLAAAGGLTLLAVGDAVTFLVAVALVTAMRHRQARPGRVKESAGGAIRRLKQEWTEGLRLCVAGPAMRLFFVFCLVTGVGEGIMSTLFAPFISAEVGGDGRAYGLIVSSQAVGGIVGGLVAAAIGSRWPAAKLWGFGAFAFGLIDTALFLYPLVSDSVIPAYVCMIVVGLPGALTVAGMMTVFQNLTVDGTRGRIYGAVGAAESVAILIGITSAGFLGDAVGIIPILVIQGLGYVVGGLVVLTRRRVLEPRPEPAPPVLV</sequence>
<dbReference type="EMBL" id="JAASRO010000001">
    <property type="protein sequence ID" value="NIK62328.1"/>
    <property type="molecule type" value="Genomic_DNA"/>
</dbReference>
<evidence type="ECO:0000256" key="6">
    <source>
        <dbReference type="ARBA" id="ARBA00023136"/>
    </source>
</evidence>
<dbReference type="PANTHER" id="PTHR23513">
    <property type="entry name" value="INTEGRAL MEMBRANE EFFLUX PROTEIN-RELATED"/>
    <property type="match status" value="1"/>
</dbReference>
<dbReference type="Gene3D" id="1.20.1250.20">
    <property type="entry name" value="MFS general substrate transporter like domains"/>
    <property type="match status" value="1"/>
</dbReference>
<name>A0A7X6A5W1_9ACTN</name>
<evidence type="ECO:0000256" key="5">
    <source>
        <dbReference type="ARBA" id="ARBA00022989"/>
    </source>
</evidence>